<comment type="caution">
    <text evidence="2">The sequence shown here is derived from an EMBL/GenBank/DDBJ whole genome shotgun (WGS) entry which is preliminary data.</text>
</comment>
<dbReference type="RefSeq" id="WP_258417464.1">
    <property type="nucleotide sequence ID" value="NZ_JAPTNG010000008.1"/>
</dbReference>
<reference evidence="2" key="1">
    <citation type="submission" date="2022-09" db="EMBL/GenBank/DDBJ databases">
        <title>Genome analysis and characterization of larvicidal activity of Brevibacillus strains.</title>
        <authorList>
            <person name="Patrusheva E.V."/>
            <person name="Izotova A.O."/>
            <person name="Toshchakov S.V."/>
            <person name="Sineoky S.P."/>
        </authorList>
    </citation>
    <scope>NUCLEOTIDE SEQUENCE</scope>
    <source>
        <strain evidence="2">VKPM_B-13244</strain>
    </source>
</reference>
<dbReference type="Proteomes" id="UP001067708">
    <property type="component" value="Unassembled WGS sequence"/>
</dbReference>
<keyword evidence="3" id="KW-1185">Reference proteome</keyword>
<name>A0ABT4HXH9_9BACL</name>
<protein>
    <submittedName>
        <fullName evidence="2">Uncharacterized protein</fullName>
    </submittedName>
</protein>
<evidence type="ECO:0000256" key="1">
    <source>
        <dbReference type="SAM" id="SignalP"/>
    </source>
</evidence>
<gene>
    <name evidence="2" type="ORF">O0535_12145</name>
</gene>
<evidence type="ECO:0000313" key="2">
    <source>
        <dbReference type="EMBL" id="MCZ0831504.1"/>
    </source>
</evidence>
<dbReference type="EMBL" id="JAPTNG010000008">
    <property type="protein sequence ID" value="MCZ0831504.1"/>
    <property type="molecule type" value="Genomic_DNA"/>
</dbReference>
<evidence type="ECO:0000313" key="3">
    <source>
        <dbReference type="Proteomes" id="UP001067708"/>
    </source>
</evidence>
<sequence length="160" mass="17347">MSTVPIARIKLAIALSSLYACTRSCAASAKGKKLGCRTQAVKMKAKYEAATSKQIKRNANLLCRRYLGSTHALAKNYKSTIGGETIHTYFGTITVNRTQNHMGAFLTVQTVTCQTKSAMIHANPSRRPPFYVGGVMLTTTQPPTIFPVPVSLANEIPVTK</sequence>
<proteinExistence type="predicted"/>
<feature type="chain" id="PRO_5045092801" evidence="1">
    <location>
        <begin position="27"/>
        <end position="160"/>
    </location>
</feature>
<keyword evidence="1" id="KW-0732">Signal</keyword>
<feature type="signal peptide" evidence="1">
    <location>
        <begin position="1"/>
        <end position="26"/>
    </location>
</feature>
<accession>A0ABT4HXH9</accession>
<organism evidence="2 3">
    <name type="scientific">Brevibacillus halotolerans</name>
    <dbReference type="NCBI Taxonomy" id="1507437"/>
    <lineage>
        <taxon>Bacteria</taxon>
        <taxon>Bacillati</taxon>
        <taxon>Bacillota</taxon>
        <taxon>Bacilli</taxon>
        <taxon>Bacillales</taxon>
        <taxon>Paenibacillaceae</taxon>
        <taxon>Brevibacillus</taxon>
    </lineage>
</organism>